<comment type="caution">
    <text evidence="3">The sequence shown here is derived from an EMBL/GenBank/DDBJ whole genome shotgun (WGS) entry which is preliminary data.</text>
</comment>
<dbReference type="PROSITE" id="PS51725">
    <property type="entry name" value="ABM"/>
    <property type="match status" value="1"/>
</dbReference>
<evidence type="ECO:0000313" key="2">
    <source>
        <dbReference type="EMBL" id="RTZ77991.1"/>
    </source>
</evidence>
<evidence type="ECO:0000313" key="4">
    <source>
        <dbReference type="Proteomes" id="UP000286732"/>
    </source>
</evidence>
<keyword evidence="3" id="KW-0560">Oxidoreductase</keyword>
<name>A0A432H064_9DELT</name>
<dbReference type="InterPro" id="IPR011008">
    <property type="entry name" value="Dimeric_a/b-barrel"/>
</dbReference>
<reference evidence="4 5" key="1">
    <citation type="submission" date="2018-06" db="EMBL/GenBank/DDBJ databases">
        <title>Combined omics and stable isotope probing to characterize newly discovered Mariana Back-Arc vent microbial communities.</title>
        <authorList>
            <person name="Trembath-Reichert E."/>
            <person name="Huber J.A."/>
        </authorList>
    </citation>
    <scope>NUCLEOTIDE SEQUENCE [LARGE SCALE GENOMIC DNA]</scope>
    <source>
        <strain evidence="3">MAG 151</strain>
        <strain evidence="2">MAG 63_2</strain>
    </source>
</reference>
<dbReference type="PANTHER" id="PTHR34474:SF2">
    <property type="entry name" value="SIGNAL TRANSDUCTION PROTEIN TRAP"/>
    <property type="match status" value="1"/>
</dbReference>
<dbReference type="Proteomes" id="UP000288322">
    <property type="component" value="Unassembled WGS sequence"/>
</dbReference>
<dbReference type="InterPro" id="IPR050404">
    <property type="entry name" value="Heme-degrading_MO"/>
</dbReference>
<proteinExistence type="predicted"/>
<evidence type="ECO:0000259" key="1">
    <source>
        <dbReference type="PROSITE" id="PS51725"/>
    </source>
</evidence>
<evidence type="ECO:0000313" key="5">
    <source>
        <dbReference type="Proteomes" id="UP000288322"/>
    </source>
</evidence>
<dbReference type="EMBL" id="QNZM01000314">
    <property type="protein sequence ID" value="RTZ77991.1"/>
    <property type="molecule type" value="Genomic_DNA"/>
</dbReference>
<dbReference type="PANTHER" id="PTHR34474">
    <property type="entry name" value="SIGNAL TRANSDUCTION PROTEIN TRAP"/>
    <property type="match status" value="1"/>
</dbReference>
<accession>A0A432H064</accession>
<dbReference type="AlphaFoldDB" id="A0A432H064"/>
<dbReference type="GO" id="GO:0004497">
    <property type="term" value="F:monooxygenase activity"/>
    <property type="evidence" value="ECO:0007669"/>
    <property type="project" value="UniProtKB-KW"/>
</dbReference>
<gene>
    <name evidence="3" type="ORF">DSY93_06840</name>
    <name evidence="2" type="ORF">DSY98_08070</name>
</gene>
<dbReference type="Gene3D" id="3.30.70.100">
    <property type="match status" value="1"/>
</dbReference>
<evidence type="ECO:0000313" key="3">
    <source>
        <dbReference type="EMBL" id="RTZ89271.1"/>
    </source>
</evidence>
<dbReference type="Pfam" id="PF03992">
    <property type="entry name" value="ABM"/>
    <property type="match status" value="1"/>
</dbReference>
<dbReference type="Proteomes" id="UP000286732">
    <property type="component" value="Unassembled WGS sequence"/>
</dbReference>
<keyword evidence="3" id="KW-0503">Monooxygenase</keyword>
<feature type="domain" description="ABM" evidence="1">
    <location>
        <begin position="3"/>
        <end position="94"/>
    </location>
</feature>
<dbReference type="EMBL" id="QNZH01000187">
    <property type="protein sequence ID" value="RTZ89271.1"/>
    <property type="molecule type" value="Genomic_DNA"/>
</dbReference>
<protein>
    <submittedName>
        <fullName evidence="3">Antibiotic biosynthesis monooxygenase</fullName>
    </submittedName>
</protein>
<dbReference type="SUPFAM" id="SSF54909">
    <property type="entry name" value="Dimeric alpha+beta barrel"/>
    <property type="match status" value="1"/>
</dbReference>
<dbReference type="InterPro" id="IPR007138">
    <property type="entry name" value="ABM_dom"/>
</dbReference>
<organism evidence="3 5">
    <name type="scientific">SAR324 cluster bacterium</name>
    <dbReference type="NCBI Taxonomy" id="2024889"/>
    <lineage>
        <taxon>Bacteria</taxon>
        <taxon>Deltaproteobacteria</taxon>
        <taxon>SAR324 cluster</taxon>
    </lineage>
</organism>
<sequence>MKFIAMNRFKIVPNREKDFENIWKNRETHLNDVSGFIEFHLVKGNSEETHTVYASHSTWNSRKDFEVWTKSEAFRQAHKGAGEHSSIYLGHPEFEGFEVII</sequence>